<organism evidence="2 3">
    <name type="scientific">Pseudogymnoascus verrucosus</name>
    <dbReference type="NCBI Taxonomy" id="342668"/>
    <lineage>
        <taxon>Eukaryota</taxon>
        <taxon>Fungi</taxon>
        <taxon>Dikarya</taxon>
        <taxon>Ascomycota</taxon>
        <taxon>Pezizomycotina</taxon>
        <taxon>Leotiomycetes</taxon>
        <taxon>Thelebolales</taxon>
        <taxon>Thelebolaceae</taxon>
        <taxon>Pseudogymnoascus</taxon>
    </lineage>
</organism>
<dbReference type="RefSeq" id="XP_018132765.1">
    <property type="nucleotide sequence ID" value="XM_018271892.1"/>
</dbReference>
<evidence type="ECO:0000313" key="2">
    <source>
        <dbReference type="EMBL" id="OBT99032.1"/>
    </source>
</evidence>
<evidence type="ECO:0000313" key="3">
    <source>
        <dbReference type="Proteomes" id="UP000091956"/>
    </source>
</evidence>
<reference evidence="3" key="2">
    <citation type="journal article" date="2018" name="Nat. Commun.">
        <title>Extreme sensitivity to ultraviolet light in the fungal pathogen causing white-nose syndrome of bats.</title>
        <authorList>
            <person name="Palmer J.M."/>
            <person name="Drees K.P."/>
            <person name="Foster J.T."/>
            <person name="Lindner D.L."/>
        </authorList>
    </citation>
    <scope>NUCLEOTIDE SEQUENCE [LARGE SCALE GENOMIC DNA]</scope>
    <source>
        <strain evidence="3">UAMH 10579</strain>
    </source>
</reference>
<evidence type="ECO:0000256" key="1">
    <source>
        <dbReference type="SAM" id="MobiDB-lite"/>
    </source>
</evidence>
<dbReference type="GeneID" id="28835768"/>
<feature type="region of interest" description="Disordered" evidence="1">
    <location>
        <begin position="61"/>
        <end position="92"/>
    </location>
</feature>
<name>A0A1B8GT65_9PEZI</name>
<gene>
    <name evidence="2" type="ORF">VE01_02382</name>
</gene>
<dbReference type="Proteomes" id="UP000091956">
    <property type="component" value="Unassembled WGS sequence"/>
</dbReference>
<keyword evidence="3" id="KW-1185">Reference proteome</keyword>
<protein>
    <submittedName>
        <fullName evidence="2">Uncharacterized protein</fullName>
    </submittedName>
</protein>
<feature type="region of interest" description="Disordered" evidence="1">
    <location>
        <begin position="36"/>
        <end position="55"/>
    </location>
</feature>
<feature type="compositionally biased region" description="Polar residues" evidence="1">
    <location>
        <begin position="61"/>
        <end position="78"/>
    </location>
</feature>
<dbReference type="AlphaFoldDB" id="A0A1B8GT65"/>
<accession>A0A1B8GT65</accession>
<reference evidence="2 3" key="1">
    <citation type="submission" date="2016-03" db="EMBL/GenBank/DDBJ databases">
        <title>Comparative genomics of Pseudogymnoascus destructans, the fungus causing white-nose syndrome of bats.</title>
        <authorList>
            <person name="Palmer J.M."/>
            <person name="Drees K.P."/>
            <person name="Foster J.T."/>
            <person name="Lindner D.L."/>
        </authorList>
    </citation>
    <scope>NUCLEOTIDE SEQUENCE [LARGE SCALE GENOMIC DNA]</scope>
    <source>
        <strain evidence="2 3">UAMH 10579</strain>
    </source>
</reference>
<dbReference type="EMBL" id="KV460214">
    <property type="protein sequence ID" value="OBT99032.1"/>
    <property type="molecule type" value="Genomic_DNA"/>
</dbReference>
<proteinExistence type="predicted"/>
<sequence>MAYTDGGPHRSPIGHDDAIPIEAVPIMDVRASSGVSGWNPQITSTHIPMRSTTADLDLTQQDNSLNLATPPATSSDGDISTHPAAPDECSIF</sequence>